<protein>
    <recommendedName>
        <fullName evidence="4">DUF2306 domain-containing protein</fullName>
    </recommendedName>
</protein>
<dbReference type="Pfam" id="PF10067">
    <property type="entry name" value="DUF2306"/>
    <property type="match status" value="1"/>
</dbReference>
<keyword evidence="3" id="KW-1185">Reference proteome</keyword>
<keyword evidence="1" id="KW-1133">Transmembrane helix</keyword>
<sequence>MIRFLRLFFIVLSTIVVLILLVASVSKLLNLIAMHAGDLNFRPDSIETHYRDHLWLGYVHIVPGIIFLILGGYQFVPYFRNRYVTIHRLIGKLFLILSTIIFITAIALAAFYPFGNILESVVTFLFGSFLLYCTYKAYTTARNRKIAQHRKWVTRIYFIAIAVSTIRGIIALFMATGSDSMQSIFGLSFLIAFGIHLVLVELWIRYLAK</sequence>
<dbReference type="EMBL" id="CP052909">
    <property type="protein sequence ID" value="QNJ98981.1"/>
    <property type="molecule type" value="Genomic_DNA"/>
</dbReference>
<feature type="transmembrane region" description="Helical" evidence="1">
    <location>
        <begin position="53"/>
        <end position="73"/>
    </location>
</feature>
<dbReference type="AlphaFoldDB" id="A0A7G8PXB5"/>
<dbReference type="Proteomes" id="UP000515514">
    <property type="component" value="Chromosome"/>
</dbReference>
<evidence type="ECO:0000313" key="2">
    <source>
        <dbReference type="EMBL" id="QNJ98981.1"/>
    </source>
</evidence>
<evidence type="ECO:0008006" key="4">
    <source>
        <dbReference type="Google" id="ProtNLM"/>
    </source>
</evidence>
<dbReference type="KEGG" id="alti:ALE3EI_2445"/>
<feature type="transmembrane region" description="Helical" evidence="1">
    <location>
        <begin position="117"/>
        <end position="135"/>
    </location>
</feature>
<feature type="transmembrane region" description="Helical" evidence="1">
    <location>
        <begin position="93"/>
        <end position="111"/>
    </location>
</feature>
<name>A0A7G8PXB5_9FLAO</name>
<proteinExistence type="predicted"/>
<feature type="transmembrane region" description="Helical" evidence="1">
    <location>
        <begin position="7"/>
        <end position="33"/>
    </location>
</feature>
<dbReference type="RefSeq" id="WP_186989089.1">
    <property type="nucleotide sequence ID" value="NZ_CP052909.1"/>
</dbReference>
<keyword evidence="1" id="KW-0472">Membrane</keyword>
<accession>A0A7G8PXB5</accession>
<dbReference type="InterPro" id="IPR018750">
    <property type="entry name" value="DUF2306_membrane"/>
</dbReference>
<keyword evidence="1" id="KW-0812">Transmembrane</keyword>
<gene>
    <name evidence="2" type="ORF">ALE3EI_2445</name>
</gene>
<feature type="transmembrane region" description="Helical" evidence="1">
    <location>
        <begin position="156"/>
        <end position="177"/>
    </location>
</feature>
<organism evidence="2 3">
    <name type="scientific">Constantimarinum furrinae</name>
    <dbReference type="NCBI Taxonomy" id="2562285"/>
    <lineage>
        <taxon>Bacteria</taxon>
        <taxon>Pseudomonadati</taxon>
        <taxon>Bacteroidota</taxon>
        <taxon>Flavobacteriia</taxon>
        <taxon>Flavobacteriales</taxon>
        <taxon>Flavobacteriaceae</taxon>
        <taxon>Altibacter/Constantimarinum group</taxon>
        <taxon>Constantimarinum</taxon>
    </lineage>
</organism>
<reference evidence="2 3" key="1">
    <citation type="submission" date="2020-04" db="EMBL/GenBank/DDBJ databases">
        <title>Genome sequence of Altibacter aquimarinus strain ALE3EI.</title>
        <authorList>
            <person name="Oh H.-M."/>
            <person name="Jang D."/>
        </authorList>
    </citation>
    <scope>NUCLEOTIDE SEQUENCE [LARGE SCALE GENOMIC DNA]</scope>
    <source>
        <strain evidence="2 3">ALE3EI</strain>
    </source>
</reference>
<evidence type="ECO:0000256" key="1">
    <source>
        <dbReference type="SAM" id="Phobius"/>
    </source>
</evidence>
<feature type="transmembrane region" description="Helical" evidence="1">
    <location>
        <begin position="183"/>
        <end position="204"/>
    </location>
</feature>
<evidence type="ECO:0000313" key="3">
    <source>
        <dbReference type="Proteomes" id="UP000515514"/>
    </source>
</evidence>